<reference evidence="2" key="1">
    <citation type="journal article" date="2013" name="J. Plant Res.">
        <title>Effect of fungi and light on seed germination of three Opuntia species from semiarid lands of central Mexico.</title>
        <authorList>
            <person name="Delgado-Sanchez P."/>
            <person name="Jimenez-Bremont J.F."/>
            <person name="Guerrero-Gonzalez Mde L."/>
            <person name="Flores J."/>
        </authorList>
    </citation>
    <scope>NUCLEOTIDE SEQUENCE</scope>
    <source>
        <tissue evidence="2">Cladode</tissue>
    </source>
</reference>
<reference evidence="2" key="2">
    <citation type="submission" date="2020-07" db="EMBL/GenBank/DDBJ databases">
        <authorList>
            <person name="Vera ALvarez R."/>
            <person name="Arias-Moreno D.M."/>
            <person name="Jimenez-Jacinto V."/>
            <person name="Jimenez-Bremont J.F."/>
            <person name="Swaminathan K."/>
            <person name="Moose S.P."/>
            <person name="Guerrero-Gonzalez M.L."/>
            <person name="Marino-Ramirez L."/>
            <person name="Landsman D."/>
            <person name="Rodriguez-Kessler M."/>
            <person name="Delgado-Sanchez P."/>
        </authorList>
    </citation>
    <scope>NUCLEOTIDE SEQUENCE</scope>
    <source>
        <tissue evidence="2">Cladode</tissue>
    </source>
</reference>
<feature type="region of interest" description="Disordered" evidence="1">
    <location>
        <begin position="33"/>
        <end position="101"/>
    </location>
</feature>
<proteinExistence type="predicted"/>
<evidence type="ECO:0000256" key="1">
    <source>
        <dbReference type="SAM" id="MobiDB-lite"/>
    </source>
</evidence>
<organism evidence="2">
    <name type="scientific">Opuntia streptacantha</name>
    <name type="common">Prickly pear cactus</name>
    <name type="synonym">Opuntia cardona</name>
    <dbReference type="NCBI Taxonomy" id="393608"/>
    <lineage>
        <taxon>Eukaryota</taxon>
        <taxon>Viridiplantae</taxon>
        <taxon>Streptophyta</taxon>
        <taxon>Embryophyta</taxon>
        <taxon>Tracheophyta</taxon>
        <taxon>Spermatophyta</taxon>
        <taxon>Magnoliopsida</taxon>
        <taxon>eudicotyledons</taxon>
        <taxon>Gunneridae</taxon>
        <taxon>Pentapetalae</taxon>
        <taxon>Caryophyllales</taxon>
        <taxon>Cactineae</taxon>
        <taxon>Cactaceae</taxon>
        <taxon>Opuntioideae</taxon>
        <taxon>Opuntia</taxon>
    </lineage>
</organism>
<dbReference type="AlphaFoldDB" id="A0A7C9EMX4"/>
<protein>
    <submittedName>
        <fullName evidence="2">Uncharacterized protein</fullName>
    </submittedName>
</protein>
<dbReference type="EMBL" id="GISG01240061">
    <property type="protein sequence ID" value="MBA4668525.1"/>
    <property type="molecule type" value="Transcribed_RNA"/>
</dbReference>
<sequence length="118" mass="12798">MKTAASTLRGRGANLANCTQLAQIGALQTGKAKPNQPCFEPQAPAAEGSKLGGKLRQQSNQMRQKKSGVERPEPETGNQAWERADQPNGWEQGGKRKMDAWDPEAFSAFSCGSWLPEI</sequence>
<evidence type="ECO:0000313" key="2">
    <source>
        <dbReference type="EMBL" id="MBA4668525.1"/>
    </source>
</evidence>
<name>A0A7C9EMX4_OPUST</name>
<accession>A0A7C9EMX4</accession>